<dbReference type="STRING" id="1314785.A0A165AXV4"/>
<accession>A0A165AXV4</accession>
<gene>
    <name evidence="2" type="ORF">LAESUDRAFT_667481</name>
</gene>
<dbReference type="OrthoDB" id="3221862at2759"/>
<protein>
    <recommendedName>
        <fullName evidence="1">DUF6570 domain-containing protein</fullName>
    </recommendedName>
</protein>
<organism evidence="2 3">
    <name type="scientific">Laetiporus sulphureus 93-53</name>
    <dbReference type="NCBI Taxonomy" id="1314785"/>
    <lineage>
        <taxon>Eukaryota</taxon>
        <taxon>Fungi</taxon>
        <taxon>Dikarya</taxon>
        <taxon>Basidiomycota</taxon>
        <taxon>Agaricomycotina</taxon>
        <taxon>Agaricomycetes</taxon>
        <taxon>Polyporales</taxon>
        <taxon>Laetiporus</taxon>
    </lineage>
</organism>
<evidence type="ECO:0000259" key="1">
    <source>
        <dbReference type="Pfam" id="PF20209"/>
    </source>
</evidence>
<evidence type="ECO:0000313" key="2">
    <source>
        <dbReference type="EMBL" id="KZS99864.1"/>
    </source>
</evidence>
<proteinExistence type="predicted"/>
<dbReference type="InParanoid" id="A0A165AXV4"/>
<dbReference type="EMBL" id="KV427710">
    <property type="protein sequence ID" value="KZS99864.1"/>
    <property type="molecule type" value="Genomic_DNA"/>
</dbReference>
<dbReference type="RefSeq" id="XP_040757605.1">
    <property type="nucleotide sequence ID" value="XM_040905307.1"/>
</dbReference>
<dbReference type="Pfam" id="PF20209">
    <property type="entry name" value="DUF6570"/>
    <property type="match status" value="1"/>
</dbReference>
<name>A0A165AXV4_9APHY</name>
<evidence type="ECO:0000313" key="3">
    <source>
        <dbReference type="Proteomes" id="UP000076871"/>
    </source>
</evidence>
<dbReference type="Proteomes" id="UP000076871">
    <property type="component" value="Unassembled WGS sequence"/>
</dbReference>
<sequence>VGDVPVELHNLSFVEKLAIARCRHNAFIVKVDKGQCKMRVNAVVFAQPVRTFFDVLPPPQSDLDLCLAVLFTGPCQPTDDDFKCTSLLLHHMAVYAALHWLRLNHADYRDVIVFEDNLATYFERVPPMSVIYH</sequence>
<dbReference type="GeneID" id="63822337"/>
<dbReference type="AlphaFoldDB" id="A0A165AXV4"/>
<dbReference type="InterPro" id="IPR046700">
    <property type="entry name" value="DUF6570"/>
</dbReference>
<feature type="domain" description="DUF6570" evidence="1">
    <location>
        <begin position="1"/>
        <end position="118"/>
    </location>
</feature>
<feature type="non-terminal residue" evidence="2">
    <location>
        <position position="1"/>
    </location>
</feature>
<keyword evidence="3" id="KW-1185">Reference proteome</keyword>
<reference evidence="2 3" key="1">
    <citation type="journal article" date="2016" name="Mol. Biol. Evol.">
        <title>Comparative Genomics of Early-Diverging Mushroom-Forming Fungi Provides Insights into the Origins of Lignocellulose Decay Capabilities.</title>
        <authorList>
            <person name="Nagy L.G."/>
            <person name="Riley R."/>
            <person name="Tritt A."/>
            <person name="Adam C."/>
            <person name="Daum C."/>
            <person name="Floudas D."/>
            <person name="Sun H."/>
            <person name="Yadav J.S."/>
            <person name="Pangilinan J."/>
            <person name="Larsson K.H."/>
            <person name="Matsuura K."/>
            <person name="Barry K."/>
            <person name="Labutti K."/>
            <person name="Kuo R."/>
            <person name="Ohm R.A."/>
            <person name="Bhattacharya S.S."/>
            <person name="Shirouzu T."/>
            <person name="Yoshinaga Y."/>
            <person name="Martin F.M."/>
            <person name="Grigoriev I.V."/>
            <person name="Hibbett D.S."/>
        </authorList>
    </citation>
    <scope>NUCLEOTIDE SEQUENCE [LARGE SCALE GENOMIC DNA]</scope>
    <source>
        <strain evidence="2 3">93-53</strain>
    </source>
</reference>